<organism evidence="1 2">
    <name type="scientific">Coffea canephora</name>
    <name type="common">Robusta coffee</name>
    <dbReference type="NCBI Taxonomy" id="49390"/>
    <lineage>
        <taxon>Eukaryota</taxon>
        <taxon>Viridiplantae</taxon>
        <taxon>Streptophyta</taxon>
        <taxon>Embryophyta</taxon>
        <taxon>Tracheophyta</taxon>
        <taxon>Spermatophyta</taxon>
        <taxon>Magnoliopsida</taxon>
        <taxon>eudicotyledons</taxon>
        <taxon>Gunneridae</taxon>
        <taxon>Pentapetalae</taxon>
        <taxon>asterids</taxon>
        <taxon>lamiids</taxon>
        <taxon>Gentianales</taxon>
        <taxon>Rubiaceae</taxon>
        <taxon>Ixoroideae</taxon>
        <taxon>Gardenieae complex</taxon>
        <taxon>Bertiereae - Coffeeae clade</taxon>
        <taxon>Coffeeae</taxon>
        <taxon>Coffea</taxon>
    </lineage>
</organism>
<dbReference type="Gramene" id="CDP19055">
    <property type="protein sequence ID" value="CDP19055"/>
    <property type="gene ID" value="GSCOC_T00008312001"/>
</dbReference>
<accession>A0A068VDZ6</accession>
<evidence type="ECO:0000313" key="1">
    <source>
        <dbReference type="EMBL" id="CDP19055.1"/>
    </source>
</evidence>
<gene>
    <name evidence="1" type="ORF">GSCOC_T00008312001</name>
</gene>
<reference evidence="2" key="1">
    <citation type="journal article" date="2014" name="Science">
        <title>The coffee genome provides insight into the convergent evolution of caffeine biosynthesis.</title>
        <authorList>
            <person name="Denoeud F."/>
            <person name="Carretero-Paulet L."/>
            <person name="Dereeper A."/>
            <person name="Droc G."/>
            <person name="Guyot R."/>
            <person name="Pietrella M."/>
            <person name="Zheng C."/>
            <person name="Alberti A."/>
            <person name="Anthony F."/>
            <person name="Aprea G."/>
            <person name="Aury J.M."/>
            <person name="Bento P."/>
            <person name="Bernard M."/>
            <person name="Bocs S."/>
            <person name="Campa C."/>
            <person name="Cenci A."/>
            <person name="Combes M.C."/>
            <person name="Crouzillat D."/>
            <person name="Da Silva C."/>
            <person name="Daddiego L."/>
            <person name="De Bellis F."/>
            <person name="Dussert S."/>
            <person name="Garsmeur O."/>
            <person name="Gayraud T."/>
            <person name="Guignon V."/>
            <person name="Jahn K."/>
            <person name="Jamilloux V."/>
            <person name="Joet T."/>
            <person name="Labadie K."/>
            <person name="Lan T."/>
            <person name="Leclercq J."/>
            <person name="Lepelley M."/>
            <person name="Leroy T."/>
            <person name="Li L.T."/>
            <person name="Librado P."/>
            <person name="Lopez L."/>
            <person name="Munoz A."/>
            <person name="Noel B."/>
            <person name="Pallavicini A."/>
            <person name="Perrotta G."/>
            <person name="Poncet V."/>
            <person name="Pot D."/>
            <person name="Priyono X."/>
            <person name="Rigoreau M."/>
            <person name="Rouard M."/>
            <person name="Rozas J."/>
            <person name="Tranchant-Dubreuil C."/>
            <person name="VanBuren R."/>
            <person name="Zhang Q."/>
            <person name="Andrade A.C."/>
            <person name="Argout X."/>
            <person name="Bertrand B."/>
            <person name="de Kochko A."/>
            <person name="Graziosi G."/>
            <person name="Henry R.J."/>
            <person name="Jayarama X."/>
            <person name="Ming R."/>
            <person name="Nagai C."/>
            <person name="Rounsley S."/>
            <person name="Sankoff D."/>
            <person name="Giuliano G."/>
            <person name="Albert V.A."/>
            <person name="Wincker P."/>
            <person name="Lashermes P."/>
        </authorList>
    </citation>
    <scope>NUCLEOTIDE SEQUENCE [LARGE SCALE GENOMIC DNA]</scope>
    <source>
        <strain evidence="2">cv. DH200-94</strain>
    </source>
</reference>
<proteinExistence type="predicted"/>
<dbReference type="Proteomes" id="UP000295252">
    <property type="component" value="Unassembled WGS sequence"/>
</dbReference>
<protein>
    <submittedName>
        <fullName evidence="1">DH200=94 genomic scaffold, scaffold_339</fullName>
    </submittedName>
</protein>
<dbReference type="EMBL" id="HG739423">
    <property type="protein sequence ID" value="CDP19055.1"/>
    <property type="molecule type" value="Genomic_DNA"/>
</dbReference>
<dbReference type="AlphaFoldDB" id="A0A068VDZ6"/>
<dbReference type="InParanoid" id="A0A068VDZ6"/>
<keyword evidence="2" id="KW-1185">Reference proteome</keyword>
<sequence length="101" mass="11981">MYNFLILQVQNLEIFFCPFQEPLQNIAAQLNTVSSLLCVKLKRLHRTFSLVAFSLLQVFCFPFYHKFNCYSLNCSFVVTKVRVSVRRVLLVFLKLWNLKKI</sequence>
<evidence type="ECO:0000313" key="2">
    <source>
        <dbReference type="Proteomes" id="UP000295252"/>
    </source>
</evidence>
<name>A0A068VDZ6_COFCA</name>